<dbReference type="OMA" id="CPGVANW"/>
<evidence type="ECO:0000259" key="2">
    <source>
        <dbReference type="Pfam" id="PF23559"/>
    </source>
</evidence>
<dbReference type="AlphaFoldDB" id="K7MU79"/>
<dbReference type="Pfam" id="PF23559">
    <property type="entry name" value="WHD_DRP"/>
    <property type="match status" value="1"/>
</dbReference>
<dbReference type="Gramene" id="KRH00712">
    <property type="protein sequence ID" value="KRH00712"/>
    <property type="gene ID" value="GLYMA_18G231000"/>
</dbReference>
<gene>
    <name evidence="4" type="ORF">GLYMA_18G231000</name>
</gene>
<dbReference type="EMBL" id="CM000851">
    <property type="protein sequence ID" value="KRH00712.1"/>
    <property type="molecule type" value="Genomic_DNA"/>
</dbReference>
<dbReference type="eggNOG" id="ENOG502QSXD">
    <property type="taxonomic scope" value="Eukaryota"/>
</dbReference>
<dbReference type="InterPro" id="IPR032675">
    <property type="entry name" value="LRR_dom_sf"/>
</dbReference>
<dbReference type="FunCoup" id="K7MU79">
    <property type="interactions" value="1031"/>
</dbReference>
<keyword evidence="1" id="KW-0677">Repeat</keyword>
<dbReference type="PaxDb" id="3847-GLYMA18G46517.1"/>
<dbReference type="SUPFAM" id="SSF52058">
    <property type="entry name" value="L domain-like"/>
    <property type="match status" value="1"/>
</dbReference>
<dbReference type="Pfam" id="PF23598">
    <property type="entry name" value="LRR_14"/>
    <property type="match status" value="1"/>
</dbReference>
<dbReference type="InterPro" id="IPR058922">
    <property type="entry name" value="WHD_DRP"/>
</dbReference>
<name>K7MU79_SOYBN</name>
<evidence type="ECO:0000313" key="6">
    <source>
        <dbReference type="Proteomes" id="UP000008827"/>
    </source>
</evidence>
<reference evidence="4" key="3">
    <citation type="submission" date="2018-07" db="EMBL/GenBank/DDBJ databases">
        <title>WGS assembly of Glycine max.</title>
        <authorList>
            <person name="Schmutz J."/>
            <person name="Cannon S."/>
            <person name="Schlueter J."/>
            <person name="Ma J."/>
            <person name="Mitros T."/>
            <person name="Nelson W."/>
            <person name="Hyten D."/>
            <person name="Song Q."/>
            <person name="Thelen J."/>
            <person name="Cheng J."/>
            <person name="Xu D."/>
            <person name="Hellsten U."/>
            <person name="May G."/>
            <person name="Yu Y."/>
            <person name="Sakurai T."/>
            <person name="Umezawa T."/>
            <person name="Bhattacharyya M."/>
            <person name="Sandhu D."/>
            <person name="Valliyodan B."/>
            <person name="Lindquist E."/>
            <person name="Peto M."/>
            <person name="Grant D."/>
            <person name="Shu S."/>
            <person name="Goodstein D."/>
            <person name="Barry K."/>
            <person name="Futrell-Griggs M."/>
            <person name="Abernathy B."/>
            <person name="Du J."/>
            <person name="Tian Z."/>
            <person name="Zhu L."/>
            <person name="Gill N."/>
            <person name="Joshi T."/>
            <person name="Libault M."/>
            <person name="Sethuraman A."/>
            <person name="Zhang X."/>
            <person name="Shinozaki K."/>
            <person name="Nguyen H."/>
            <person name="Wing R."/>
            <person name="Cregan P."/>
            <person name="Specht J."/>
            <person name="Grimwood J."/>
            <person name="Rokhsar D."/>
            <person name="Stacey G."/>
            <person name="Shoemaker R."/>
            <person name="Jackson S."/>
        </authorList>
    </citation>
    <scope>NUCLEOTIDE SEQUENCE</scope>
    <source>
        <tissue evidence="4">Callus</tissue>
    </source>
</reference>
<feature type="domain" description="Disease resistance R13L4/SHOC-2-like LRR" evidence="3">
    <location>
        <begin position="219"/>
        <end position="389"/>
    </location>
</feature>
<accession>K7MU79</accession>
<reference evidence="4 5" key="1">
    <citation type="journal article" date="2010" name="Nature">
        <title>Genome sequence of the palaeopolyploid soybean.</title>
        <authorList>
            <person name="Schmutz J."/>
            <person name="Cannon S.B."/>
            <person name="Schlueter J."/>
            <person name="Ma J."/>
            <person name="Mitros T."/>
            <person name="Nelson W."/>
            <person name="Hyten D.L."/>
            <person name="Song Q."/>
            <person name="Thelen J.J."/>
            <person name="Cheng J."/>
            <person name="Xu D."/>
            <person name="Hellsten U."/>
            <person name="May G.D."/>
            <person name="Yu Y."/>
            <person name="Sakurai T."/>
            <person name="Umezawa T."/>
            <person name="Bhattacharyya M.K."/>
            <person name="Sandhu D."/>
            <person name="Valliyodan B."/>
            <person name="Lindquist E."/>
            <person name="Peto M."/>
            <person name="Grant D."/>
            <person name="Shu S."/>
            <person name="Goodstein D."/>
            <person name="Barry K."/>
            <person name="Futrell-Griggs M."/>
            <person name="Abernathy B."/>
            <person name="Du J."/>
            <person name="Tian Z."/>
            <person name="Zhu L."/>
            <person name="Gill N."/>
            <person name="Joshi T."/>
            <person name="Libault M."/>
            <person name="Sethuraman A."/>
            <person name="Zhang X.-C."/>
            <person name="Shinozaki K."/>
            <person name="Nguyen H.T."/>
            <person name="Wing R.A."/>
            <person name="Cregan P."/>
            <person name="Specht J."/>
            <person name="Grimwood J."/>
            <person name="Rokhsar D."/>
            <person name="Stacey G."/>
            <person name="Shoemaker R.C."/>
            <person name="Jackson S.A."/>
        </authorList>
    </citation>
    <scope>NUCLEOTIDE SEQUENCE [LARGE SCALE GENOMIC DNA]</scope>
    <source>
        <strain evidence="5">cv. Williams 82</strain>
        <tissue evidence="4">Callus</tissue>
    </source>
</reference>
<evidence type="ECO:0000313" key="4">
    <source>
        <dbReference type="EMBL" id="KRH00712.1"/>
    </source>
</evidence>
<sequence>MLDTLEEVDGHFRKLDKKRLDQEMDGICKRIGECAHKLLPMDDYDEEDHKSSEILHSSSTQHNNHLLLERYCMLRQQRSVCLLSLLVFPEHAIIKNLSTIYWWIGESYVENTEDKTAEEVGEDVIDELLKLNLIVPYGNAKYPLVNKFQIHPHILPLLESSDLYEKRQLHLGYYLQQSMLACLVLEQQKVIQVDGVSSILDDYLILTVFNVDSPSHHIEIGSQKFLKDLRNLKTLFYLSLRGISRISELPPSIAQLESLEILDLKACHNLETLPNYISSMKHLTHLIVSQCYFLEGMPKGIEKLTNLQVLKGFVIKLRRLSIHIGSEAVIKDGEFESLGELSALKHLKISWGVSETRYSDLPPTLKKLHLEGFPGQKVPEFLKPSKLPSGFKQLKIIGGKLQSMNDDDDVNKWGMEIVHLK</sequence>
<reference evidence="5" key="2">
    <citation type="submission" date="2018-02" db="UniProtKB">
        <authorList>
            <consortium name="EnsemblPlants"/>
        </authorList>
    </citation>
    <scope>IDENTIFICATION</scope>
    <source>
        <strain evidence="5">Williams 82</strain>
    </source>
</reference>
<keyword evidence="6" id="KW-1185">Reference proteome</keyword>
<feature type="domain" description="Disease resistance protein winged helix" evidence="2">
    <location>
        <begin position="87"/>
        <end position="154"/>
    </location>
</feature>
<dbReference type="PANTHER" id="PTHR47186">
    <property type="entry name" value="LEUCINE-RICH REPEAT-CONTAINING PROTEIN 57"/>
    <property type="match status" value="1"/>
</dbReference>
<protein>
    <recommendedName>
        <fullName evidence="7">Rx N-terminal domain-containing protein</fullName>
    </recommendedName>
</protein>
<dbReference type="EnsemblPlants" id="KRH00712">
    <property type="protein sequence ID" value="KRH00712"/>
    <property type="gene ID" value="GLYMA_18G231000"/>
</dbReference>
<dbReference type="InterPro" id="IPR055414">
    <property type="entry name" value="LRR_R13L4/SHOC2-like"/>
</dbReference>
<dbReference type="HOGENOM" id="CLU_010051_2_1_1"/>
<dbReference type="PANTHER" id="PTHR47186:SF45">
    <property type="entry name" value="DISEASE RESISTANCE RPP13-LIKE PROTEIN 1"/>
    <property type="match status" value="1"/>
</dbReference>
<proteinExistence type="predicted"/>
<dbReference type="GO" id="GO:0098542">
    <property type="term" value="P:defense response to other organism"/>
    <property type="evidence" value="ECO:0000318"/>
    <property type="project" value="GO_Central"/>
</dbReference>
<dbReference type="Gene3D" id="3.80.10.10">
    <property type="entry name" value="Ribonuclease Inhibitor"/>
    <property type="match status" value="1"/>
</dbReference>
<dbReference type="Proteomes" id="UP000008827">
    <property type="component" value="Chromosome 18"/>
</dbReference>
<organism evidence="4">
    <name type="scientific">Glycine max</name>
    <name type="common">Soybean</name>
    <name type="synonym">Glycine hispida</name>
    <dbReference type="NCBI Taxonomy" id="3847"/>
    <lineage>
        <taxon>Eukaryota</taxon>
        <taxon>Viridiplantae</taxon>
        <taxon>Streptophyta</taxon>
        <taxon>Embryophyta</taxon>
        <taxon>Tracheophyta</taxon>
        <taxon>Spermatophyta</taxon>
        <taxon>Magnoliopsida</taxon>
        <taxon>eudicotyledons</taxon>
        <taxon>Gunneridae</taxon>
        <taxon>Pentapetalae</taxon>
        <taxon>rosids</taxon>
        <taxon>fabids</taxon>
        <taxon>Fabales</taxon>
        <taxon>Fabaceae</taxon>
        <taxon>Papilionoideae</taxon>
        <taxon>50 kb inversion clade</taxon>
        <taxon>NPAAA clade</taxon>
        <taxon>indigoferoid/millettioid clade</taxon>
        <taxon>Phaseoleae</taxon>
        <taxon>Glycine</taxon>
        <taxon>Glycine subgen. Soja</taxon>
    </lineage>
</organism>
<dbReference type="InParanoid" id="K7MU79"/>
<dbReference type="SMR" id="K7MU79"/>
<evidence type="ECO:0000256" key="1">
    <source>
        <dbReference type="ARBA" id="ARBA00022737"/>
    </source>
</evidence>
<evidence type="ECO:0008006" key="7">
    <source>
        <dbReference type="Google" id="ProtNLM"/>
    </source>
</evidence>
<evidence type="ECO:0000259" key="3">
    <source>
        <dbReference type="Pfam" id="PF23598"/>
    </source>
</evidence>
<evidence type="ECO:0000313" key="5">
    <source>
        <dbReference type="EnsemblPlants" id="KRH00712"/>
    </source>
</evidence>